<keyword evidence="1" id="KW-0812">Transmembrane</keyword>
<proteinExistence type="predicted"/>
<name>A0A8S5S7M8_9CAUD</name>
<keyword evidence="1" id="KW-1133">Transmembrane helix</keyword>
<sequence>MKQTSVIFSLLKGIAIVFGFSNMLRGSATKYEIKNDAASLASDWKTVESDMKVAYNEFRNKYC</sequence>
<protein>
    <submittedName>
        <fullName evidence="2">Uncharacterized protein</fullName>
    </submittedName>
</protein>
<keyword evidence="1" id="KW-0472">Membrane</keyword>
<evidence type="ECO:0000256" key="1">
    <source>
        <dbReference type="SAM" id="Phobius"/>
    </source>
</evidence>
<reference evidence="2" key="1">
    <citation type="journal article" date="2021" name="Proc. Natl. Acad. Sci. U.S.A.">
        <title>A Catalog of Tens of Thousands of Viruses from Human Metagenomes Reveals Hidden Associations with Chronic Diseases.</title>
        <authorList>
            <person name="Tisza M.J."/>
            <person name="Buck C.B."/>
        </authorList>
    </citation>
    <scope>NUCLEOTIDE SEQUENCE</scope>
    <source>
        <strain evidence="2">CtAFE3</strain>
    </source>
</reference>
<organism evidence="2">
    <name type="scientific">Siphoviridae sp. ctAFE3</name>
    <dbReference type="NCBI Taxonomy" id="2827796"/>
    <lineage>
        <taxon>Viruses</taxon>
        <taxon>Duplodnaviria</taxon>
        <taxon>Heunggongvirae</taxon>
        <taxon>Uroviricota</taxon>
        <taxon>Caudoviricetes</taxon>
    </lineage>
</organism>
<evidence type="ECO:0000313" key="2">
    <source>
        <dbReference type="EMBL" id="DAF46706.1"/>
    </source>
</evidence>
<dbReference type="EMBL" id="BK032542">
    <property type="protein sequence ID" value="DAF46706.1"/>
    <property type="molecule type" value="Genomic_DNA"/>
</dbReference>
<feature type="transmembrane region" description="Helical" evidence="1">
    <location>
        <begin position="6"/>
        <end position="24"/>
    </location>
</feature>
<accession>A0A8S5S7M8</accession>